<dbReference type="InterPro" id="IPR036291">
    <property type="entry name" value="NAD(P)-bd_dom_sf"/>
</dbReference>
<name>A0A927IG97_9BACT</name>
<dbReference type="InterPro" id="IPR050463">
    <property type="entry name" value="Gfo/Idh/MocA_oxidrdct_glycsds"/>
</dbReference>
<dbReference type="SUPFAM" id="SSF55347">
    <property type="entry name" value="Glyceraldehyde-3-phosphate dehydrogenase-like, C-terminal domain"/>
    <property type="match status" value="1"/>
</dbReference>
<feature type="domain" description="GFO/IDH/MocA-like oxidoreductase" evidence="3">
    <location>
        <begin position="135"/>
        <end position="267"/>
    </location>
</feature>
<keyword evidence="1" id="KW-0560">Oxidoreductase</keyword>
<dbReference type="InterPro" id="IPR000683">
    <property type="entry name" value="Gfo/Idh/MocA-like_OxRdtase_N"/>
</dbReference>
<dbReference type="RefSeq" id="WP_191615277.1">
    <property type="nucleotide sequence ID" value="NZ_JACYFG010000002.1"/>
</dbReference>
<organism evidence="4 5">
    <name type="scientific">Pelagicoccus enzymogenes</name>
    <dbReference type="NCBI Taxonomy" id="2773457"/>
    <lineage>
        <taxon>Bacteria</taxon>
        <taxon>Pseudomonadati</taxon>
        <taxon>Verrucomicrobiota</taxon>
        <taxon>Opitutia</taxon>
        <taxon>Puniceicoccales</taxon>
        <taxon>Pelagicoccaceae</taxon>
        <taxon>Pelagicoccus</taxon>
    </lineage>
</organism>
<evidence type="ECO:0000259" key="2">
    <source>
        <dbReference type="Pfam" id="PF01408"/>
    </source>
</evidence>
<accession>A0A927IG97</accession>
<evidence type="ECO:0000259" key="3">
    <source>
        <dbReference type="Pfam" id="PF22725"/>
    </source>
</evidence>
<dbReference type="InterPro" id="IPR055170">
    <property type="entry name" value="GFO_IDH_MocA-like_dom"/>
</dbReference>
<proteinExistence type="predicted"/>
<dbReference type="Pfam" id="PF22725">
    <property type="entry name" value="GFO_IDH_MocA_C3"/>
    <property type="match status" value="1"/>
</dbReference>
<dbReference type="EMBL" id="JACYFG010000002">
    <property type="protein sequence ID" value="MBD5778155.1"/>
    <property type="molecule type" value="Genomic_DNA"/>
</dbReference>
<dbReference type="PANTHER" id="PTHR43818">
    <property type="entry name" value="BCDNA.GH03377"/>
    <property type="match status" value="1"/>
</dbReference>
<sequence>MKKLRIGVIGAGANTRLRHIPGFKEIEGVSVDVVCNRSEGSSRSVADAFDIPRIAKDWKEVVADPEIDAICIGTWPYLHAEITVAALAAGKHVLTEARMAMNTEEGEAMVEASLNRPELVAQIVPSPFTLKWDATIKKILASGELGELREVSFTKALGLNVDSKAPLNWRQDRALSGNNTLMLGIYYEVVQRWLGEEPDRLLASGAVFTKQRQKGANGELVEVEIPETIDVIAEYESGLRLVGRMTGLELGSGSDGYVIAGSKGTLRMDLKAGKLSKCLLGGKETVVEPAPEDVADWNVEADFVNSIREGAPIELTNFADGLAYMRFTDAAIKSLAEDSVWVSV</sequence>
<evidence type="ECO:0000313" key="4">
    <source>
        <dbReference type="EMBL" id="MBD5778155.1"/>
    </source>
</evidence>
<dbReference type="AlphaFoldDB" id="A0A927IG97"/>
<protein>
    <submittedName>
        <fullName evidence="4">Gfo/Idh/MocA family oxidoreductase</fullName>
    </submittedName>
</protein>
<keyword evidence="5" id="KW-1185">Reference proteome</keyword>
<reference evidence="4" key="1">
    <citation type="submission" date="2020-09" db="EMBL/GenBank/DDBJ databases">
        <title>Pelagicoccus enzymogenes sp. nov. with an EPS production, isolated from marine sediment.</title>
        <authorList>
            <person name="Feng X."/>
        </authorList>
    </citation>
    <scope>NUCLEOTIDE SEQUENCE</scope>
    <source>
        <strain evidence="4">NFK12</strain>
    </source>
</reference>
<dbReference type="GO" id="GO:0016491">
    <property type="term" value="F:oxidoreductase activity"/>
    <property type="evidence" value="ECO:0007669"/>
    <property type="project" value="UniProtKB-KW"/>
</dbReference>
<comment type="caution">
    <text evidence="4">The sequence shown here is derived from an EMBL/GenBank/DDBJ whole genome shotgun (WGS) entry which is preliminary data.</text>
</comment>
<dbReference type="Gene3D" id="3.40.50.720">
    <property type="entry name" value="NAD(P)-binding Rossmann-like Domain"/>
    <property type="match status" value="1"/>
</dbReference>
<dbReference type="Gene3D" id="3.30.360.10">
    <property type="entry name" value="Dihydrodipicolinate Reductase, domain 2"/>
    <property type="match status" value="1"/>
</dbReference>
<dbReference type="Proteomes" id="UP000622317">
    <property type="component" value="Unassembled WGS sequence"/>
</dbReference>
<dbReference type="GO" id="GO:0000166">
    <property type="term" value="F:nucleotide binding"/>
    <property type="evidence" value="ECO:0007669"/>
    <property type="project" value="InterPro"/>
</dbReference>
<evidence type="ECO:0000313" key="5">
    <source>
        <dbReference type="Proteomes" id="UP000622317"/>
    </source>
</evidence>
<evidence type="ECO:0000256" key="1">
    <source>
        <dbReference type="ARBA" id="ARBA00023002"/>
    </source>
</evidence>
<dbReference type="SUPFAM" id="SSF51735">
    <property type="entry name" value="NAD(P)-binding Rossmann-fold domains"/>
    <property type="match status" value="1"/>
</dbReference>
<dbReference type="PANTHER" id="PTHR43818:SF11">
    <property type="entry name" value="BCDNA.GH03377"/>
    <property type="match status" value="1"/>
</dbReference>
<dbReference type="Pfam" id="PF01408">
    <property type="entry name" value="GFO_IDH_MocA"/>
    <property type="match status" value="1"/>
</dbReference>
<gene>
    <name evidence="4" type="ORF">IEN85_01425</name>
</gene>
<feature type="domain" description="Gfo/Idh/MocA-like oxidoreductase N-terminal" evidence="2">
    <location>
        <begin position="4"/>
        <end position="112"/>
    </location>
</feature>